<organism evidence="2 3">
    <name type="scientific">Vogesella amnigena</name>
    <dbReference type="NCBI Taxonomy" id="1507449"/>
    <lineage>
        <taxon>Bacteria</taxon>
        <taxon>Pseudomonadati</taxon>
        <taxon>Pseudomonadota</taxon>
        <taxon>Betaproteobacteria</taxon>
        <taxon>Neisseriales</taxon>
        <taxon>Chromobacteriaceae</taxon>
        <taxon>Vogesella</taxon>
    </lineage>
</organism>
<dbReference type="Proteomes" id="UP001595636">
    <property type="component" value="Unassembled WGS sequence"/>
</dbReference>
<reference evidence="3" key="1">
    <citation type="journal article" date="2019" name="Int. J. Syst. Evol. Microbiol.">
        <title>The Global Catalogue of Microorganisms (GCM) 10K type strain sequencing project: providing services to taxonomists for standard genome sequencing and annotation.</title>
        <authorList>
            <consortium name="The Broad Institute Genomics Platform"/>
            <consortium name="The Broad Institute Genome Sequencing Center for Infectious Disease"/>
            <person name="Wu L."/>
            <person name="Ma J."/>
        </authorList>
    </citation>
    <scope>NUCLEOTIDE SEQUENCE [LARGE SCALE GENOMIC DNA]</scope>
    <source>
        <strain evidence="3">KCTC 42195</strain>
    </source>
</reference>
<feature type="chain" id="PRO_5045769967" description="Solute-binding protein family 3/N-terminal domain-containing protein" evidence="1">
    <location>
        <begin position="24"/>
        <end position="291"/>
    </location>
</feature>
<keyword evidence="1" id="KW-0732">Signal</keyword>
<protein>
    <recommendedName>
        <fullName evidence="4">Solute-binding protein family 3/N-terminal domain-containing protein</fullName>
    </recommendedName>
</protein>
<keyword evidence="3" id="KW-1185">Reference proteome</keyword>
<gene>
    <name evidence="2" type="ORF">ACFOKJ_12930</name>
</gene>
<dbReference type="RefSeq" id="WP_390280237.1">
    <property type="nucleotide sequence ID" value="NZ_JBHRYH010000040.1"/>
</dbReference>
<dbReference type="EMBL" id="JBHRYH010000040">
    <property type="protein sequence ID" value="MFC3627017.1"/>
    <property type="molecule type" value="Genomic_DNA"/>
</dbReference>
<sequence>MPTLLPRLLLPALLLGLPTAALAAEPLNVELTWVTLSAEPYTVTEGKLAGQGFMDLLIKAMNPRMSSLPPRQVHAIAPRIELEMRKTGGVRCTTGLLQTPAREQYLIFSQPYMKILPNGMITLKHWLPHLKQYQNGNQAIQLGKLLQNPYRRLGVSQSRVFGGSINSVLQPYLDARAGNVVTLSGPTNLKMLRSGRIDAFLGYPFDEYDSGGVPSEATRDTAFLPVMEGGGLLPAVIACQRTPQGQQAIDVFNSNLADKTWQRSLLAAYEFWLTPSAIASLRTLERQEAGN</sequence>
<accession>A0ABV7TWJ3</accession>
<proteinExistence type="predicted"/>
<comment type="caution">
    <text evidence="2">The sequence shown here is derived from an EMBL/GenBank/DDBJ whole genome shotgun (WGS) entry which is preliminary data.</text>
</comment>
<feature type="signal peptide" evidence="1">
    <location>
        <begin position="1"/>
        <end position="23"/>
    </location>
</feature>
<dbReference type="SUPFAM" id="SSF53850">
    <property type="entry name" value="Periplasmic binding protein-like II"/>
    <property type="match status" value="1"/>
</dbReference>
<evidence type="ECO:0000313" key="2">
    <source>
        <dbReference type="EMBL" id="MFC3627017.1"/>
    </source>
</evidence>
<evidence type="ECO:0000313" key="3">
    <source>
        <dbReference type="Proteomes" id="UP001595636"/>
    </source>
</evidence>
<evidence type="ECO:0000256" key="1">
    <source>
        <dbReference type="SAM" id="SignalP"/>
    </source>
</evidence>
<evidence type="ECO:0008006" key="4">
    <source>
        <dbReference type="Google" id="ProtNLM"/>
    </source>
</evidence>
<name>A0ABV7TWJ3_9NEIS</name>